<dbReference type="EMBL" id="FMKA01000023">
    <property type="protein sequence ID" value="SCP98633.1"/>
    <property type="molecule type" value="Genomic_DNA"/>
</dbReference>
<reference evidence="1 2" key="1">
    <citation type="submission" date="2016-09" db="EMBL/GenBank/DDBJ databases">
        <authorList>
            <person name="Capua I."/>
            <person name="De Benedictis P."/>
            <person name="Joannis T."/>
            <person name="Lombin L.H."/>
            <person name="Cattoli G."/>
        </authorList>
    </citation>
    <scope>NUCLEOTIDE SEQUENCE [LARGE SCALE GENOMIC DNA]</scope>
    <source>
        <strain evidence="1 2">GluBS11</strain>
    </source>
</reference>
<dbReference type="Proteomes" id="UP000199315">
    <property type="component" value="Unassembled WGS sequence"/>
</dbReference>
<dbReference type="RefSeq" id="WP_091235719.1">
    <property type="nucleotide sequence ID" value="NZ_FMKA01000023.1"/>
</dbReference>
<keyword evidence="2" id="KW-1185">Reference proteome</keyword>
<name>A0A1D3TWM6_9FIRM</name>
<evidence type="ECO:0000313" key="1">
    <source>
        <dbReference type="EMBL" id="SCP98633.1"/>
    </source>
</evidence>
<gene>
    <name evidence="1" type="ORF">SAMN05421730_102347</name>
</gene>
<sequence>MSLKGIKETVGLVDAHFQNLSKEEREFIFQFAFQTDDTELIGLLVQELAATDKDSEEIIRKYEAICDEKPEWIRRVENLLVALEMYRIEEEKAVNRLAAILSAYGMDVTEEEIRGMDTGDIKDRVKKEVIIDRKEAGRN</sequence>
<accession>A0A1D3TWM6</accession>
<protein>
    <submittedName>
        <fullName evidence="1">Uncharacterized protein</fullName>
    </submittedName>
</protein>
<dbReference type="AlphaFoldDB" id="A0A1D3TWM6"/>
<dbReference type="STRING" id="1619234.SAMN05421730_102347"/>
<evidence type="ECO:0000313" key="2">
    <source>
        <dbReference type="Proteomes" id="UP000199315"/>
    </source>
</evidence>
<dbReference type="OrthoDB" id="1928027at2"/>
<organism evidence="1 2">
    <name type="scientific">Anaerobium acetethylicum</name>
    <dbReference type="NCBI Taxonomy" id="1619234"/>
    <lineage>
        <taxon>Bacteria</taxon>
        <taxon>Bacillati</taxon>
        <taxon>Bacillota</taxon>
        <taxon>Clostridia</taxon>
        <taxon>Lachnospirales</taxon>
        <taxon>Lachnospiraceae</taxon>
        <taxon>Anaerobium</taxon>
    </lineage>
</organism>
<proteinExistence type="predicted"/>